<keyword evidence="1" id="KW-0472">Membrane</keyword>
<protein>
    <submittedName>
        <fullName evidence="1">Transmembrane protein 136-like</fullName>
    </submittedName>
</protein>
<comment type="caution">
    <text evidence="1">The sequence shown here is derived from an EMBL/GenBank/DDBJ whole genome shotgun (WGS) entry which is preliminary data.</text>
</comment>
<evidence type="ECO:0000313" key="2">
    <source>
        <dbReference type="Proteomes" id="UP000327157"/>
    </source>
</evidence>
<name>A0A5N5G6R1_9ROSA</name>
<reference evidence="1 2" key="3">
    <citation type="submission" date="2019-11" db="EMBL/GenBank/DDBJ databases">
        <title>A de novo genome assembly of a pear dwarfing rootstock.</title>
        <authorList>
            <person name="Wang F."/>
            <person name="Wang J."/>
            <person name="Li S."/>
            <person name="Zhang Y."/>
            <person name="Fang M."/>
            <person name="Ma L."/>
            <person name="Zhao Y."/>
            <person name="Jiang S."/>
        </authorList>
    </citation>
    <scope>NUCLEOTIDE SEQUENCE [LARGE SCALE GENOMIC DNA]</scope>
    <source>
        <strain evidence="1">S2</strain>
        <tissue evidence="1">Leaf</tissue>
    </source>
</reference>
<organism evidence="1 2">
    <name type="scientific">Pyrus ussuriensis x Pyrus communis</name>
    <dbReference type="NCBI Taxonomy" id="2448454"/>
    <lineage>
        <taxon>Eukaryota</taxon>
        <taxon>Viridiplantae</taxon>
        <taxon>Streptophyta</taxon>
        <taxon>Embryophyta</taxon>
        <taxon>Tracheophyta</taxon>
        <taxon>Spermatophyta</taxon>
        <taxon>Magnoliopsida</taxon>
        <taxon>eudicotyledons</taxon>
        <taxon>Gunneridae</taxon>
        <taxon>Pentapetalae</taxon>
        <taxon>rosids</taxon>
        <taxon>fabids</taxon>
        <taxon>Rosales</taxon>
        <taxon>Rosaceae</taxon>
        <taxon>Amygdaloideae</taxon>
        <taxon>Maleae</taxon>
        <taxon>Pyrus</taxon>
    </lineage>
</organism>
<gene>
    <name evidence="1" type="ORF">D8674_018970</name>
</gene>
<reference evidence="1 2" key="1">
    <citation type="submission" date="2019-09" db="EMBL/GenBank/DDBJ databases">
        <authorList>
            <person name="Ou C."/>
        </authorList>
    </citation>
    <scope>NUCLEOTIDE SEQUENCE [LARGE SCALE GENOMIC DNA]</scope>
    <source>
        <strain evidence="1">S2</strain>
        <tissue evidence="1">Leaf</tissue>
    </source>
</reference>
<dbReference type="EMBL" id="SMOL01000487">
    <property type="protein sequence ID" value="KAB2610938.1"/>
    <property type="molecule type" value="Genomic_DNA"/>
</dbReference>
<dbReference type="AlphaFoldDB" id="A0A5N5G6R1"/>
<reference evidence="2" key="2">
    <citation type="submission" date="2019-10" db="EMBL/GenBank/DDBJ databases">
        <title>A de novo genome assembly of a pear dwarfing rootstock.</title>
        <authorList>
            <person name="Wang F."/>
            <person name="Wang J."/>
            <person name="Li S."/>
            <person name="Zhang Y."/>
            <person name="Fang M."/>
            <person name="Ma L."/>
            <person name="Zhao Y."/>
            <person name="Jiang S."/>
        </authorList>
    </citation>
    <scope>NUCLEOTIDE SEQUENCE [LARGE SCALE GENOMIC DNA]</scope>
</reference>
<proteinExistence type="predicted"/>
<accession>A0A5N5G6R1</accession>
<sequence length="89" mass="9699">MAEEGLRFGLASGGVAKRPHVLAKAGTSERIRREGWRMLRPRRESGGRDGECAVRGGGRWKGCHWGGRRSNGEAREKVGDAVIEDGVLE</sequence>
<keyword evidence="2" id="KW-1185">Reference proteome</keyword>
<keyword evidence="1" id="KW-0812">Transmembrane</keyword>
<evidence type="ECO:0000313" key="1">
    <source>
        <dbReference type="EMBL" id="KAB2610938.1"/>
    </source>
</evidence>
<dbReference type="Proteomes" id="UP000327157">
    <property type="component" value="Chromosome 17"/>
</dbReference>